<dbReference type="Gene3D" id="3.40.50.300">
    <property type="entry name" value="P-loop containing nucleotide triphosphate hydrolases"/>
    <property type="match status" value="1"/>
</dbReference>
<feature type="compositionally biased region" description="Polar residues" evidence="2">
    <location>
        <begin position="253"/>
        <end position="262"/>
    </location>
</feature>
<evidence type="ECO:0000256" key="2">
    <source>
        <dbReference type="SAM" id="MobiDB-lite"/>
    </source>
</evidence>
<dbReference type="Proteomes" id="UP000507470">
    <property type="component" value="Unassembled WGS sequence"/>
</dbReference>
<dbReference type="AlphaFoldDB" id="A0A6J8EH05"/>
<accession>A0A6J8EH05</accession>
<evidence type="ECO:0000313" key="4">
    <source>
        <dbReference type="EMBL" id="CAC5418935.1"/>
    </source>
</evidence>
<dbReference type="EMBL" id="CACVKT020008954">
    <property type="protein sequence ID" value="CAC5418935.1"/>
    <property type="molecule type" value="Genomic_DNA"/>
</dbReference>
<evidence type="ECO:0000256" key="1">
    <source>
        <dbReference type="SAM" id="Coils"/>
    </source>
</evidence>
<feature type="coiled-coil region" evidence="1">
    <location>
        <begin position="102"/>
        <end position="133"/>
    </location>
</feature>
<evidence type="ECO:0000259" key="3">
    <source>
        <dbReference type="Pfam" id="PF18738"/>
    </source>
</evidence>
<feature type="domain" description="DZIP3-like HEPN" evidence="3">
    <location>
        <begin position="2"/>
        <end position="91"/>
    </location>
</feature>
<dbReference type="OrthoDB" id="6062647at2759"/>
<sequence length="461" mass="52140">MIILLRNLSSMHPPFHGYDKLPFSAEIMPGADIARIKYYKKYINFMEEAKIANTEFEIVWDNLSGAISRLGGQAIKQECDQLKTKKLDQYSKDMMMDIKFSNEEIKRSNKEFKESLKKSIDEMAEEIRVLKSSKRNNVPWNVRDRLQHLNTFKSSSKFKMLLSKGTYASYENRVYLAGSINTGKSTLASVLIGEKIQPKWKSTDGLIIHFGRNGIDLEERKMIPLQKGSAGHDVFAKLLRGKPEIKCSEEQTDLPSSKSPQGGTEVIYNRNYDNDQTEETTEEGSMSLELSIQEDVLKEILEGNYKMNIAPSDLVDFGGQRSFDMTHQLFIQSKGTFVLMFDGRYGLNDALEDYKPNDVTTVSILTHWIDSILTYGVDASVDESKLPKILFAATHGDFYTQVSEIGKKQNLVVYFLIKEDDGTSEATKEFGIRSIVSGDNSDSLHQARASMKNVVLLSVTT</sequence>
<evidence type="ECO:0000313" key="5">
    <source>
        <dbReference type="Proteomes" id="UP000507470"/>
    </source>
</evidence>
<gene>
    <name evidence="4" type="ORF">MCOR_51328</name>
</gene>
<organism evidence="4 5">
    <name type="scientific">Mytilus coruscus</name>
    <name type="common">Sea mussel</name>
    <dbReference type="NCBI Taxonomy" id="42192"/>
    <lineage>
        <taxon>Eukaryota</taxon>
        <taxon>Metazoa</taxon>
        <taxon>Spiralia</taxon>
        <taxon>Lophotrochozoa</taxon>
        <taxon>Mollusca</taxon>
        <taxon>Bivalvia</taxon>
        <taxon>Autobranchia</taxon>
        <taxon>Pteriomorphia</taxon>
        <taxon>Mytilida</taxon>
        <taxon>Mytiloidea</taxon>
        <taxon>Mytilidae</taxon>
        <taxon>Mytilinae</taxon>
        <taxon>Mytilus</taxon>
    </lineage>
</organism>
<reference evidence="4 5" key="1">
    <citation type="submission" date="2020-06" db="EMBL/GenBank/DDBJ databases">
        <authorList>
            <person name="Li R."/>
            <person name="Bekaert M."/>
        </authorList>
    </citation>
    <scope>NUCLEOTIDE SEQUENCE [LARGE SCALE GENOMIC DNA]</scope>
    <source>
        <strain evidence="5">wild</strain>
    </source>
</reference>
<protein>
    <recommendedName>
        <fullName evidence="3">DZIP3-like HEPN domain-containing protein</fullName>
    </recommendedName>
</protein>
<feature type="region of interest" description="Disordered" evidence="2">
    <location>
        <begin position="247"/>
        <end position="286"/>
    </location>
</feature>
<keyword evidence="1" id="KW-0175">Coiled coil</keyword>
<keyword evidence="5" id="KW-1185">Reference proteome</keyword>
<name>A0A6J8EH05_MYTCO</name>
<proteinExistence type="predicted"/>
<dbReference type="InterPro" id="IPR041249">
    <property type="entry name" value="HEPN_DZIP3"/>
</dbReference>
<dbReference type="SUPFAM" id="SSF52540">
    <property type="entry name" value="P-loop containing nucleoside triphosphate hydrolases"/>
    <property type="match status" value="1"/>
</dbReference>
<dbReference type="InterPro" id="IPR027417">
    <property type="entry name" value="P-loop_NTPase"/>
</dbReference>
<dbReference type="Pfam" id="PF18738">
    <property type="entry name" value="HEPN_DZIP3"/>
    <property type="match status" value="1"/>
</dbReference>